<evidence type="ECO:0000313" key="1">
    <source>
        <dbReference type="EMBL" id="KAF6038664.1"/>
    </source>
</evidence>
<dbReference type="Proteomes" id="UP000593567">
    <property type="component" value="Unassembled WGS sequence"/>
</dbReference>
<dbReference type="EMBL" id="VXIV02000380">
    <property type="protein sequence ID" value="KAF6038664.1"/>
    <property type="molecule type" value="Genomic_DNA"/>
</dbReference>
<evidence type="ECO:0000313" key="2">
    <source>
        <dbReference type="Proteomes" id="UP000593567"/>
    </source>
</evidence>
<sequence>MSYTYLLIDIDWSAVALGSLPGNLNSIEKCVMAGLPEKEARPMCDYDDRCGNTSPVGKKTLLADLDST</sequence>
<protein>
    <submittedName>
        <fullName evidence="1">Uncharacterized protein</fullName>
    </submittedName>
</protein>
<dbReference type="AlphaFoldDB" id="A0A7J7KL12"/>
<reference evidence="1" key="1">
    <citation type="submission" date="2020-06" db="EMBL/GenBank/DDBJ databases">
        <title>Draft genome of Bugula neritina, a colonial animal packing powerful symbionts and potential medicines.</title>
        <authorList>
            <person name="Rayko M."/>
        </authorList>
    </citation>
    <scope>NUCLEOTIDE SEQUENCE [LARGE SCALE GENOMIC DNA]</scope>
    <source>
        <strain evidence="1">Kwan_BN1</strain>
    </source>
</reference>
<keyword evidence="2" id="KW-1185">Reference proteome</keyword>
<accession>A0A7J7KL12</accession>
<proteinExistence type="predicted"/>
<name>A0A7J7KL12_BUGNE</name>
<comment type="caution">
    <text evidence="1">The sequence shown here is derived from an EMBL/GenBank/DDBJ whole genome shotgun (WGS) entry which is preliminary data.</text>
</comment>
<gene>
    <name evidence="1" type="ORF">EB796_003028</name>
</gene>
<organism evidence="1 2">
    <name type="scientific">Bugula neritina</name>
    <name type="common">Brown bryozoan</name>
    <name type="synonym">Sertularia neritina</name>
    <dbReference type="NCBI Taxonomy" id="10212"/>
    <lineage>
        <taxon>Eukaryota</taxon>
        <taxon>Metazoa</taxon>
        <taxon>Spiralia</taxon>
        <taxon>Lophotrochozoa</taxon>
        <taxon>Bryozoa</taxon>
        <taxon>Gymnolaemata</taxon>
        <taxon>Cheilostomatida</taxon>
        <taxon>Flustrina</taxon>
        <taxon>Buguloidea</taxon>
        <taxon>Bugulidae</taxon>
        <taxon>Bugula</taxon>
    </lineage>
</organism>